<dbReference type="CDD" id="cd09272">
    <property type="entry name" value="RNase_HI_RT_Ty1"/>
    <property type="match status" value="1"/>
</dbReference>
<evidence type="ECO:0008006" key="4">
    <source>
        <dbReference type="Google" id="ProtNLM"/>
    </source>
</evidence>
<dbReference type="PANTHER" id="PTHR11439">
    <property type="entry name" value="GAG-POL-RELATED RETROTRANSPOSON"/>
    <property type="match status" value="1"/>
</dbReference>
<dbReference type="EMBL" id="BJWL01000011">
    <property type="protein sequence ID" value="GFY96447.1"/>
    <property type="molecule type" value="Genomic_DNA"/>
</dbReference>
<name>A0A7J0FEX2_9ERIC</name>
<protein>
    <recommendedName>
        <fullName evidence="4">Retrovirus-related Pol polyprotein from transposon RE1</fullName>
    </recommendedName>
</protein>
<reference evidence="2 3" key="1">
    <citation type="submission" date="2019-07" db="EMBL/GenBank/DDBJ databases">
        <title>De Novo Assembly of kiwifruit Actinidia rufa.</title>
        <authorList>
            <person name="Sugita-Konishi S."/>
            <person name="Sato K."/>
            <person name="Mori E."/>
            <person name="Abe Y."/>
            <person name="Kisaki G."/>
            <person name="Hamano K."/>
            <person name="Suezawa K."/>
            <person name="Otani M."/>
            <person name="Fukuda T."/>
            <person name="Manabe T."/>
            <person name="Gomi K."/>
            <person name="Tabuchi M."/>
            <person name="Akimitsu K."/>
            <person name="Kataoka I."/>
        </authorList>
    </citation>
    <scope>NUCLEOTIDE SEQUENCE [LARGE SCALE GENOMIC DNA]</scope>
    <source>
        <strain evidence="3">cv. Fuchu</strain>
    </source>
</reference>
<accession>A0A7J0FEX2</accession>
<comment type="caution">
    <text evidence="2">The sequence shown here is derived from an EMBL/GenBank/DDBJ whole genome shotgun (WGS) entry which is preliminary data.</text>
</comment>
<gene>
    <name evidence="2" type="ORF">Acr_11g0007530</name>
</gene>
<proteinExistence type="predicted"/>
<dbReference type="OrthoDB" id="414945at2759"/>
<evidence type="ECO:0000313" key="3">
    <source>
        <dbReference type="Proteomes" id="UP000585474"/>
    </source>
</evidence>
<feature type="compositionally biased region" description="Low complexity" evidence="1">
    <location>
        <begin position="9"/>
        <end position="21"/>
    </location>
</feature>
<feature type="region of interest" description="Disordered" evidence="1">
    <location>
        <begin position="1"/>
        <end position="28"/>
    </location>
</feature>
<sequence>MYVAHLPVSPSSAQPSDSSAQHVSSTLSTPVNPNDLPIALRKVPRSCYWVFMVKYLPEAIEVDRLKERISLSQWKYVLDILEDSGLMGVKPIETPMDPNVRLCVDQGELLSPDSYRKLVRKLNYLTITHPDIAFVESRQLPKIRLCNLQNYTTSSDKLQMDRCHPFGDGTGACPKCFRIGDPLPFMSSTRSTHMEVALRIVRYLKFHPGHDLFYRVHSHLHVGAFTDADWLGSPSDRRPTTRYCTFLCGNLVTWKSKKQIVVVRSSAKAEYRVLTHTSCELLWLKHFLKESMFEVPLPMSIYCDNQVGIHISSNPVFHERTKHIEVDCHIIRERVEKGVMVTPFVSTNAQLANIFTKPLFKPRLEFLYSKLGLCDIYSLA</sequence>
<organism evidence="2 3">
    <name type="scientific">Actinidia rufa</name>
    <dbReference type="NCBI Taxonomy" id="165716"/>
    <lineage>
        <taxon>Eukaryota</taxon>
        <taxon>Viridiplantae</taxon>
        <taxon>Streptophyta</taxon>
        <taxon>Embryophyta</taxon>
        <taxon>Tracheophyta</taxon>
        <taxon>Spermatophyta</taxon>
        <taxon>Magnoliopsida</taxon>
        <taxon>eudicotyledons</taxon>
        <taxon>Gunneridae</taxon>
        <taxon>Pentapetalae</taxon>
        <taxon>asterids</taxon>
        <taxon>Ericales</taxon>
        <taxon>Actinidiaceae</taxon>
        <taxon>Actinidia</taxon>
    </lineage>
</organism>
<evidence type="ECO:0000256" key="1">
    <source>
        <dbReference type="SAM" id="MobiDB-lite"/>
    </source>
</evidence>
<dbReference type="PANTHER" id="PTHR11439:SF484">
    <property type="entry name" value="REVERSE TRANSCRIPTASE TY1_COPIA-TYPE DOMAIN-CONTAINING PROTEIN"/>
    <property type="match status" value="1"/>
</dbReference>
<dbReference type="AlphaFoldDB" id="A0A7J0FEX2"/>
<dbReference type="Proteomes" id="UP000585474">
    <property type="component" value="Unassembled WGS sequence"/>
</dbReference>
<keyword evidence="3" id="KW-1185">Reference proteome</keyword>
<evidence type="ECO:0000313" key="2">
    <source>
        <dbReference type="EMBL" id="GFY96447.1"/>
    </source>
</evidence>